<protein>
    <submittedName>
        <fullName evidence="1">Uncharacterized protein</fullName>
    </submittedName>
</protein>
<accession>A0AAC9LP53</accession>
<reference evidence="1 2" key="1">
    <citation type="submission" date="2017-01" db="EMBL/GenBank/DDBJ databases">
        <title>Complete genome of Lacinutrix venerupis DOK2-8 isolated from seawater in Dokdo.</title>
        <authorList>
            <person name="Chi W.-J."/>
            <person name="Kim J.H."/>
        </authorList>
    </citation>
    <scope>NUCLEOTIDE SEQUENCE [LARGE SCALE GENOMIC DNA]</scope>
    <source>
        <strain evidence="1 2">DOK2-8</strain>
    </source>
</reference>
<dbReference type="AlphaFoldDB" id="A0AAC9LP53"/>
<keyword evidence="2" id="KW-1185">Reference proteome</keyword>
<dbReference type="KEGG" id="lvn:BWR22_09560"/>
<name>A0AAC9LP53_9FLAO</name>
<evidence type="ECO:0000313" key="1">
    <source>
        <dbReference type="EMBL" id="APY00553.1"/>
    </source>
</evidence>
<proteinExistence type="predicted"/>
<dbReference type="EMBL" id="CP019352">
    <property type="protein sequence ID" value="APY00553.1"/>
    <property type="molecule type" value="Genomic_DNA"/>
</dbReference>
<sequence>MSNFKQIVKFAYDSEYDNAYDLKIKKNYSTPKIYDANGDLSKRWYVYFSYRNLETGKLKRVTHFYGDANRSTSNKSKAATKGDLEALINLLTFRYLPINNMELNQFGNMS</sequence>
<gene>
    <name evidence="1" type="ORF">BWR22_09560</name>
</gene>
<dbReference type="Proteomes" id="UP000187506">
    <property type="component" value="Chromosome"/>
</dbReference>
<evidence type="ECO:0000313" key="2">
    <source>
        <dbReference type="Proteomes" id="UP000187506"/>
    </source>
</evidence>
<organism evidence="1 2">
    <name type="scientific">Lacinutrix venerupis</name>
    <dbReference type="NCBI Taxonomy" id="1486034"/>
    <lineage>
        <taxon>Bacteria</taxon>
        <taxon>Pseudomonadati</taxon>
        <taxon>Bacteroidota</taxon>
        <taxon>Flavobacteriia</taxon>
        <taxon>Flavobacteriales</taxon>
        <taxon>Flavobacteriaceae</taxon>
        <taxon>Lacinutrix</taxon>
    </lineage>
</organism>
<dbReference type="RefSeq" id="WP_076733459.1">
    <property type="nucleotide sequence ID" value="NZ_CP019352.1"/>
</dbReference>